<accession>D3VL02</accession>
<dbReference type="Proteomes" id="UP000008075">
    <property type="component" value="Chromosome"/>
</dbReference>
<evidence type="ECO:0000313" key="1">
    <source>
        <dbReference type="EMBL" id="CBJ88961.1"/>
    </source>
</evidence>
<keyword evidence="2" id="KW-1185">Reference proteome</keyword>
<dbReference type="EMBL" id="FN667742">
    <property type="protein sequence ID" value="CBJ88961.1"/>
    <property type="molecule type" value="Genomic_DNA"/>
</dbReference>
<protein>
    <submittedName>
        <fullName evidence="1">Uncharacterized protein</fullName>
    </submittedName>
</protein>
<organism evidence="1 2">
    <name type="scientific">Xenorhabdus nematophila (strain ATCC 19061 / DSM 3370 / CCUG 14189 / LMG 1036 / NCIMB 9965 / AN6)</name>
    <dbReference type="NCBI Taxonomy" id="406817"/>
    <lineage>
        <taxon>Bacteria</taxon>
        <taxon>Pseudomonadati</taxon>
        <taxon>Pseudomonadota</taxon>
        <taxon>Gammaproteobacteria</taxon>
        <taxon>Enterobacterales</taxon>
        <taxon>Morganellaceae</taxon>
        <taxon>Xenorhabdus</taxon>
    </lineage>
</organism>
<sequence>MAKLERMSQVLDNRRQLIRKRKMNFREFLPENRTGAKI</sequence>
<proteinExistence type="predicted"/>
<dbReference type="HOGENOM" id="CLU_3335049_0_0_6"/>
<dbReference type="AlphaFoldDB" id="D3VL02"/>
<reference evidence="1 2" key="1">
    <citation type="journal article" date="2011" name="PLoS ONE">
        <title>The entomopathogenic bacterial endosymbionts xenorhabdus and photorhabdus: convergent lifestyles from divergent genomes.</title>
        <authorList>
            <person name="Chaston J.M."/>
            <person name="Suen G."/>
            <person name="Tucker S.L."/>
            <person name="Andersen A.W."/>
            <person name="Bhasin A."/>
            <person name="Bode E."/>
            <person name="Bode H.B."/>
            <person name="Brachmann A.O."/>
            <person name="Cowles C.E."/>
            <person name="Cowles K.N."/>
            <person name="Darby C."/>
            <person name="de Leon L."/>
            <person name="Drace K."/>
            <person name="Du Z."/>
            <person name="Givaudan A."/>
            <person name="Herbert Tran E.E."/>
            <person name="Jewell K.A."/>
            <person name="Knack J.J."/>
            <person name="Krasomil-Osterfeld K.C."/>
            <person name="Kukor R."/>
            <person name="Lanois A."/>
            <person name="Latreille P."/>
            <person name="Leimgruber N.K."/>
            <person name="Lipke C.M."/>
            <person name="Liu R."/>
            <person name="Lu X."/>
            <person name="Martens E.C."/>
            <person name="Marri P.R."/>
            <person name="Medigue C."/>
            <person name="Menard M.L."/>
            <person name="Miller N.M."/>
            <person name="Morales-Soto N."/>
            <person name="Norton S."/>
            <person name="Ogier J.C."/>
            <person name="Orchard S.S."/>
            <person name="Park D."/>
            <person name="Park Y."/>
            <person name="Qurollo B.A."/>
            <person name="Sugar D.R."/>
            <person name="Richards G.R."/>
            <person name="Rouy Z."/>
            <person name="Slominski B."/>
            <person name="Slominski K."/>
            <person name="Snyder H."/>
            <person name="Tjaden B.C."/>
            <person name="van der Hoeven R."/>
            <person name="Welch R.D."/>
            <person name="Wheeler C."/>
            <person name="Xiang B."/>
            <person name="Barbazuk B."/>
            <person name="Gaudriault S."/>
            <person name="Goodner B."/>
            <person name="Slater S.C."/>
            <person name="Forst S."/>
            <person name="Goldman B.S."/>
            <person name="Goodrich-Blair H."/>
        </authorList>
    </citation>
    <scope>NUCLEOTIDE SEQUENCE [LARGE SCALE GENOMIC DNA]</scope>
    <source>
        <strain evidence="2">ATCC 19061 / DSM 3370 / CCUG 14189 / LMG 1036 / NCIMB 9965 / AN6</strain>
    </source>
</reference>
<name>D3VL02_XENNA</name>
<evidence type="ECO:0000313" key="2">
    <source>
        <dbReference type="Proteomes" id="UP000008075"/>
    </source>
</evidence>
<gene>
    <name evidence="1" type="ordered locus">XNC1_0890</name>
</gene>
<dbReference type="STRING" id="406817.XNC1_0890"/>
<dbReference type="KEGG" id="xne:XNC1_0890"/>